<dbReference type="EMBL" id="HBFO01002089">
    <property type="protein sequence ID" value="CAD8810343.1"/>
    <property type="molecule type" value="Transcribed_RNA"/>
</dbReference>
<protein>
    <submittedName>
        <fullName evidence="2">Uncharacterized protein</fullName>
    </submittedName>
</protein>
<proteinExistence type="predicted"/>
<name>A0A7S0WKQ7_9CHLO</name>
<dbReference type="AlphaFoldDB" id="A0A7S0WKQ7"/>
<evidence type="ECO:0000256" key="1">
    <source>
        <dbReference type="SAM" id="Coils"/>
    </source>
</evidence>
<reference evidence="2" key="1">
    <citation type="submission" date="2021-01" db="EMBL/GenBank/DDBJ databases">
        <authorList>
            <person name="Corre E."/>
            <person name="Pelletier E."/>
            <person name="Niang G."/>
            <person name="Scheremetjew M."/>
            <person name="Finn R."/>
            <person name="Kale V."/>
            <person name="Holt S."/>
            <person name="Cochrane G."/>
            <person name="Meng A."/>
            <person name="Brown T."/>
            <person name="Cohen L."/>
        </authorList>
    </citation>
    <scope>NUCLEOTIDE SEQUENCE</scope>
    <source>
        <strain evidence="2">Clade-D-RCC1621</strain>
    </source>
</reference>
<accession>A0A7S0WKQ7</accession>
<keyword evidence="1" id="KW-0175">Coiled coil</keyword>
<sequence length="235" mass="25419">MTTTTSRALLARCPARRALPGAGARRPWLRAQSSGRDVADAFGGLAASVHGDDDGDGVVFDDHAILEAANAVESPLFNDAFRDALRDANARMSEEKREEKEKIDREVQEIMARVREERAARAGMSAGAAAVPVAAVATAAVPAPTPAVAVAVAPTPEALDAADEFSNMLRDELMEMKKSSEKTLNSLAQARDRLVEAIAREERKLGRTEMLLNTVQREARYRRADRAAAARKQQK</sequence>
<gene>
    <name evidence="2" type="ORF">OMED0930_LOCUS1437</name>
</gene>
<feature type="coiled-coil region" evidence="1">
    <location>
        <begin position="170"/>
        <end position="218"/>
    </location>
</feature>
<feature type="coiled-coil region" evidence="1">
    <location>
        <begin position="78"/>
        <end position="120"/>
    </location>
</feature>
<organism evidence="2">
    <name type="scientific">Ostreococcus mediterraneus</name>
    <dbReference type="NCBI Taxonomy" id="1486918"/>
    <lineage>
        <taxon>Eukaryota</taxon>
        <taxon>Viridiplantae</taxon>
        <taxon>Chlorophyta</taxon>
        <taxon>Mamiellophyceae</taxon>
        <taxon>Mamiellales</taxon>
        <taxon>Bathycoccaceae</taxon>
        <taxon>Ostreococcus</taxon>
    </lineage>
</organism>
<evidence type="ECO:0000313" key="2">
    <source>
        <dbReference type="EMBL" id="CAD8810343.1"/>
    </source>
</evidence>